<comment type="caution">
    <text evidence="4">The sequence shown here is derived from an EMBL/GenBank/DDBJ whole genome shotgun (WGS) entry which is preliminary data.</text>
</comment>
<name>A0A5C6WYS4_9DELT</name>
<keyword evidence="3" id="KW-0143">Chaperone</keyword>
<comment type="subunit">
    <text evidence="3">Forms a complex with KhpB.</text>
</comment>
<dbReference type="OrthoDB" id="5519121at2"/>
<accession>A0A5C6WYS4</accession>
<dbReference type="PANTHER" id="PTHR34654">
    <property type="entry name" value="UPF0109 PROTEIN SCO5592"/>
    <property type="match status" value="1"/>
</dbReference>
<dbReference type="HAMAP" id="MF_00088">
    <property type="entry name" value="KhpA"/>
    <property type="match status" value="1"/>
</dbReference>
<keyword evidence="2 3" id="KW-0694">RNA-binding</keyword>
<evidence type="ECO:0000256" key="2">
    <source>
        <dbReference type="ARBA" id="ARBA00022884"/>
    </source>
</evidence>
<comment type="similarity">
    <text evidence="3">Belongs to the KhpA RNA-binding protein family.</text>
</comment>
<dbReference type="PANTHER" id="PTHR34654:SF1">
    <property type="entry name" value="RNA-BINDING PROTEIN KHPA"/>
    <property type="match status" value="1"/>
</dbReference>
<proteinExistence type="inferred from homology"/>
<dbReference type="Pfam" id="PF13083">
    <property type="entry name" value="KH_KhpA-B"/>
    <property type="match status" value="1"/>
</dbReference>
<dbReference type="PROSITE" id="PS50084">
    <property type="entry name" value="KH_TYPE_1"/>
    <property type="match status" value="1"/>
</dbReference>
<dbReference type="GO" id="GO:0071555">
    <property type="term" value="P:cell wall organization"/>
    <property type="evidence" value="ECO:0007669"/>
    <property type="project" value="UniProtKB-KW"/>
</dbReference>
<dbReference type="GO" id="GO:0003723">
    <property type="term" value="F:RNA binding"/>
    <property type="evidence" value="ECO:0007669"/>
    <property type="project" value="UniProtKB-UniRule"/>
</dbReference>
<dbReference type="EMBL" id="VOSL01000054">
    <property type="protein sequence ID" value="TXD34603.1"/>
    <property type="molecule type" value="Genomic_DNA"/>
</dbReference>
<dbReference type="Proteomes" id="UP000321046">
    <property type="component" value="Unassembled WGS sequence"/>
</dbReference>
<dbReference type="GO" id="GO:0005737">
    <property type="term" value="C:cytoplasm"/>
    <property type="evidence" value="ECO:0007669"/>
    <property type="project" value="UniProtKB-SubCell"/>
</dbReference>
<dbReference type="GO" id="GO:0009252">
    <property type="term" value="P:peptidoglycan biosynthetic process"/>
    <property type="evidence" value="ECO:0007669"/>
    <property type="project" value="UniProtKB-UniRule"/>
</dbReference>
<sequence>MSNHTAEDALKSYEELVRFLAGSLLDDDVEFEVRAHAHRDQLLVELAVEEAHRGRVIGRGGRIARAMRTLVDAAAVPNHLPVVIDIVD</sequence>
<dbReference type="AlphaFoldDB" id="A0A5C6WYS4"/>
<evidence type="ECO:0000313" key="5">
    <source>
        <dbReference type="Proteomes" id="UP000321046"/>
    </source>
</evidence>
<protein>
    <recommendedName>
        <fullName evidence="3">RNA-binding protein KhpA</fullName>
    </recommendedName>
    <alternativeName>
        <fullName evidence="3">KH-domain protein A</fullName>
    </alternativeName>
</protein>
<dbReference type="InterPro" id="IPR020627">
    <property type="entry name" value="KhpA"/>
</dbReference>
<organism evidence="4 5">
    <name type="scientific">Lujinxingia vulgaris</name>
    <dbReference type="NCBI Taxonomy" id="2600176"/>
    <lineage>
        <taxon>Bacteria</taxon>
        <taxon>Deltaproteobacteria</taxon>
        <taxon>Bradymonadales</taxon>
        <taxon>Lujinxingiaceae</taxon>
        <taxon>Lujinxingia</taxon>
    </lineage>
</organism>
<dbReference type="InterPro" id="IPR009019">
    <property type="entry name" value="KH_sf_prok-type"/>
</dbReference>
<reference evidence="4 5" key="1">
    <citation type="submission" date="2019-08" db="EMBL/GenBank/DDBJ databases">
        <title>Bradymonadales sp. TMQ2.</title>
        <authorList>
            <person name="Liang Q."/>
        </authorList>
    </citation>
    <scope>NUCLEOTIDE SEQUENCE [LARGE SCALE GENOMIC DNA]</scope>
    <source>
        <strain evidence="4 5">TMQ2</strain>
    </source>
</reference>
<keyword evidence="3" id="KW-0133">Cell shape</keyword>
<evidence type="ECO:0000256" key="3">
    <source>
        <dbReference type="HAMAP-Rule" id="MF_00088"/>
    </source>
</evidence>
<dbReference type="SUPFAM" id="SSF54814">
    <property type="entry name" value="Prokaryotic type KH domain (KH-domain type II)"/>
    <property type="match status" value="1"/>
</dbReference>
<dbReference type="RefSeq" id="WP_146975014.1">
    <property type="nucleotide sequence ID" value="NZ_VOSL01000054.1"/>
</dbReference>
<evidence type="ECO:0000256" key="1">
    <source>
        <dbReference type="ARBA" id="ARBA00022490"/>
    </source>
</evidence>
<keyword evidence="3" id="KW-0961">Cell wall biogenesis/degradation</keyword>
<evidence type="ECO:0000313" key="4">
    <source>
        <dbReference type="EMBL" id="TXD34603.1"/>
    </source>
</evidence>
<comment type="subcellular location">
    <subcellularLocation>
        <location evidence="3">Cytoplasm</location>
    </subcellularLocation>
</comment>
<gene>
    <name evidence="3" type="primary">khpA</name>
    <name evidence="4" type="ORF">FRC96_13375</name>
</gene>
<comment type="function">
    <text evidence="3">A probable RNA chaperone. Forms a complex with KhpB which binds to cellular RNA and controls its expression. Plays a role in peptidoglycan (PG) homeostasis and cell length regulation.</text>
</comment>
<dbReference type="GO" id="GO:0008360">
    <property type="term" value="P:regulation of cell shape"/>
    <property type="evidence" value="ECO:0007669"/>
    <property type="project" value="UniProtKB-KW"/>
</dbReference>
<keyword evidence="1 3" id="KW-0963">Cytoplasm</keyword>